<dbReference type="Proteomes" id="UP000578688">
    <property type="component" value="Unassembled WGS sequence"/>
</dbReference>
<evidence type="ECO:0000313" key="1">
    <source>
        <dbReference type="EMBL" id="NYH71910.1"/>
    </source>
</evidence>
<organism evidence="1 2">
    <name type="scientific">Phytopseudomonas flavescens</name>
    <dbReference type="NCBI Taxonomy" id="29435"/>
    <lineage>
        <taxon>Bacteria</taxon>
        <taxon>Pseudomonadati</taxon>
        <taxon>Pseudomonadota</taxon>
        <taxon>Gammaproteobacteria</taxon>
        <taxon>Pseudomonadales</taxon>
        <taxon>Pseudomonadaceae</taxon>
        <taxon>Phytopseudomonas</taxon>
    </lineage>
</organism>
<dbReference type="RefSeq" id="WP_179537701.1">
    <property type="nucleotide sequence ID" value="NZ_JACBYV010000001.1"/>
</dbReference>
<dbReference type="EMBL" id="JACBYV010000001">
    <property type="protein sequence ID" value="NYH71910.1"/>
    <property type="molecule type" value="Genomic_DNA"/>
</dbReference>
<accession>A0A7Y9XIA8</accession>
<comment type="caution">
    <text evidence="1">The sequence shown here is derived from an EMBL/GenBank/DDBJ whole genome shotgun (WGS) entry which is preliminary data.</text>
</comment>
<dbReference type="AlphaFoldDB" id="A0A7Y9XIA8"/>
<protein>
    <submittedName>
        <fullName evidence="1">Uncharacterized protein</fullName>
    </submittedName>
</protein>
<keyword evidence="2" id="KW-1185">Reference proteome</keyword>
<reference evidence="1 2" key="1">
    <citation type="submission" date="2020-07" db="EMBL/GenBank/DDBJ databases">
        <title>Genomic analyses of the natural microbiome of Caenorhabditis elegans.</title>
        <authorList>
            <person name="Samuel B."/>
        </authorList>
    </citation>
    <scope>NUCLEOTIDE SEQUENCE [LARGE SCALE GENOMIC DNA]</scope>
    <source>
        <strain evidence="1 2">BIGb0408</strain>
    </source>
</reference>
<proteinExistence type="predicted"/>
<name>A0A7Y9XIA8_9GAMM</name>
<gene>
    <name evidence="1" type="ORF">FHR27_000520</name>
</gene>
<sequence length="218" mass="24988">MSYIDSIKHELVGYINGLPIYHPLETIKDGAWGEYDFSCSPENLVIGGGSGEHPALVVHHLGSLVARYLLLCIEKNVEHFSDRIPTPPEETVDRLSDIAFDTGETLEFCNWSMTHIRDFVDLAKSPLHQTPLHETQDPEEWIKESIGEFVYFSLPELNPFHAEMISLPGINDGFLGYWMKNVTCPPPNYIKSKKESIRGDEFKEHGFFRWDYNYPPET</sequence>
<evidence type="ECO:0000313" key="2">
    <source>
        <dbReference type="Proteomes" id="UP000578688"/>
    </source>
</evidence>